<sequence length="141" mass="14760">MPGPTFAVVLRSSLGAAIALVVGLTCTVLSALTSVAPMADMSDEVAPIPTAAVSVAEEVAAASPAMADMCADGCVIDATSVVCAGAWLMVTSVLVLLKTSRRHTYLGLLARIRRPGLPRRRLRERTPWVVLSPISVCVFRV</sequence>
<dbReference type="AlphaFoldDB" id="A0A7X0RK58"/>
<reference evidence="2 3" key="1">
    <citation type="submission" date="2020-08" db="EMBL/GenBank/DDBJ databases">
        <authorList>
            <person name="Seo M.-J."/>
        </authorList>
    </citation>
    <scope>NUCLEOTIDE SEQUENCE [LARGE SCALE GENOMIC DNA]</scope>
    <source>
        <strain evidence="2 3">KIGAM211</strain>
    </source>
</reference>
<evidence type="ECO:0000313" key="3">
    <source>
        <dbReference type="Proteomes" id="UP000523955"/>
    </source>
</evidence>
<keyword evidence="1" id="KW-0812">Transmembrane</keyword>
<feature type="transmembrane region" description="Helical" evidence="1">
    <location>
        <begin position="78"/>
        <end position="97"/>
    </location>
</feature>
<dbReference type="EMBL" id="JACKXE010000002">
    <property type="protein sequence ID" value="MBB6629806.1"/>
    <property type="molecule type" value="Genomic_DNA"/>
</dbReference>
<name>A0A7X0RK58_9ACTN</name>
<protein>
    <submittedName>
        <fullName evidence="2">Uncharacterized protein</fullName>
    </submittedName>
</protein>
<gene>
    <name evidence="2" type="ORF">H5V45_20985</name>
</gene>
<keyword evidence="1" id="KW-0472">Membrane</keyword>
<comment type="caution">
    <text evidence="2">The sequence shown here is derived from an EMBL/GenBank/DDBJ whole genome shotgun (WGS) entry which is preliminary data.</text>
</comment>
<keyword evidence="1" id="KW-1133">Transmembrane helix</keyword>
<proteinExistence type="predicted"/>
<dbReference type="RefSeq" id="WP_185255023.1">
    <property type="nucleotide sequence ID" value="NZ_JACKXE010000002.1"/>
</dbReference>
<keyword evidence="3" id="KW-1185">Reference proteome</keyword>
<dbReference type="Proteomes" id="UP000523955">
    <property type="component" value="Unassembled WGS sequence"/>
</dbReference>
<evidence type="ECO:0000313" key="2">
    <source>
        <dbReference type="EMBL" id="MBB6629806.1"/>
    </source>
</evidence>
<accession>A0A7X0RK58</accession>
<feature type="transmembrane region" description="Helical" evidence="1">
    <location>
        <begin position="12"/>
        <end position="32"/>
    </location>
</feature>
<organism evidence="2 3">
    <name type="scientific">Nocardioides luti</name>
    <dbReference type="NCBI Taxonomy" id="2761101"/>
    <lineage>
        <taxon>Bacteria</taxon>
        <taxon>Bacillati</taxon>
        <taxon>Actinomycetota</taxon>
        <taxon>Actinomycetes</taxon>
        <taxon>Propionibacteriales</taxon>
        <taxon>Nocardioidaceae</taxon>
        <taxon>Nocardioides</taxon>
    </lineage>
</organism>
<evidence type="ECO:0000256" key="1">
    <source>
        <dbReference type="SAM" id="Phobius"/>
    </source>
</evidence>